<evidence type="ECO:0000256" key="11">
    <source>
        <dbReference type="ARBA" id="ARBA00048679"/>
    </source>
</evidence>
<feature type="region of interest" description="Disordered" evidence="16">
    <location>
        <begin position="718"/>
        <end position="746"/>
    </location>
</feature>
<dbReference type="InterPro" id="IPR008271">
    <property type="entry name" value="Ser/Thr_kinase_AS"/>
</dbReference>
<keyword evidence="9 12" id="KW-0067">ATP-binding</keyword>
<evidence type="ECO:0000256" key="9">
    <source>
        <dbReference type="ARBA" id="ARBA00022840"/>
    </source>
</evidence>
<dbReference type="PIRSF" id="PIRSF000606">
    <property type="entry name" value="Ribsml_S6_kin_2"/>
    <property type="match status" value="1"/>
</dbReference>
<dbReference type="Gene3D" id="3.30.200.20">
    <property type="entry name" value="Phosphorylase Kinase, domain 1"/>
    <property type="match status" value="2"/>
</dbReference>
<evidence type="ECO:0000256" key="2">
    <source>
        <dbReference type="ARBA" id="ARBA00009804"/>
    </source>
</evidence>
<dbReference type="PANTHER" id="PTHR24351">
    <property type="entry name" value="RIBOSOMAL PROTEIN S6 KINASE"/>
    <property type="match status" value="1"/>
</dbReference>
<evidence type="ECO:0000256" key="15">
    <source>
        <dbReference type="PROSITE-ProRule" id="PRU10141"/>
    </source>
</evidence>
<dbReference type="FunFam" id="1.10.510.10:FF:000010">
    <property type="entry name" value="Ribosomal protein S6 kinase"/>
    <property type="match status" value="1"/>
</dbReference>
<comment type="similarity">
    <text evidence="2 12">Belongs to the protein kinase superfamily. AGC Ser/Thr protein kinase family. S6 kinase subfamily.</text>
</comment>
<dbReference type="InterPro" id="IPR000719">
    <property type="entry name" value="Prot_kinase_dom"/>
</dbReference>
<dbReference type="SUPFAM" id="SSF56112">
    <property type="entry name" value="Protein kinase-like (PK-like)"/>
    <property type="match status" value="2"/>
</dbReference>
<evidence type="ECO:0000256" key="6">
    <source>
        <dbReference type="ARBA" id="ARBA00022737"/>
    </source>
</evidence>
<feature type="active site" description="Proton acceptor" evidence="13">
    <location>
        <position position="570"/>
    </location>
</feature>
<comment type="cofactor">
    <cofactor evidence="1 12">
        <name>Mg(2+)</name>
        <dbReference type="ChEBI" id="CHEBI:18420"/>
    </cofactor>
</comment>
<feature type="binding site" evidence="14 15">
    <location>
        <position position="482"/>
    </location>
    <ligand>
        <name>ATP</name>
        <dbReference type="ChEBI" id="CHEBI:30616"/>
    </ligand>
</feature>
<evidence type="ECO:0000256" key="7">
    <source>
        <dbReference type="ARBA" id="ARBA00022741"/>
    </source>
</evidence>
<keyword evidence="6" id="KW-0677">Repeat</keyword>
<feature type="region of interest" description="Disordered" evidence="16">
    <location>
        <begin position="359"/>
        <end position="393"/>
    </location>
</feature>
<keyword evidence="4" id="KW-0597">Phosphoprotein</keyword>
<feature type="active site" description="Proton acceptor" evidence="13">
    <location>
        <position position="154"/>
    </location>
</feature>
<evidence type="ECO:0000256" key="14">
    <source>
        <dbReference type="PIRSR" id="PIRSR000606-51"/>
    </source>
</evidence>
<accession>A0AAV2TP33</accession>
<feature type="domain" description="Protein kinase" evidence="17">
    <location>
        <begin position="453"/>
        <end position="708"/>
    </location>
</feature>
<evidence type="ECO:0000259" key="17">
    <source>
        <dbReference type="PROSITE" id="PS50011"/>
    </source>
</evidence>
<dbReference type="GO" id="GO:0005524">
    <property type="term" value="F:ATP binding"/>
    <property type="evidence" value="ECO:0007669"/>
    <property type="project" value="UniProtKB-UniRule"/>
</dbReference>
<dbReference type="PROSITE" id="PS51285">
    <property type="entry name" value="AGC_KINASE_CTER"/>
    <property type="match status" value="1"/>
</dbReference>
<dbReference type="PROSITE" id="PS00108">
    <property type="entry name" value="PROTEIN_KINASE_ST"/>
    <property type="match status" value="2"/>
</dbReference>
<gene>
    <name evidence="19" type="ORF">CDAUBV1_LOCUS10854</name>
</gene>
<evidence type="ECO:0000256" key="4">
    <source>
        <dbReference type="ARBA" id="ARBA00022553"/>
    </source>
</evidence>
<comment type="catalytic activity">
    <reaction evidence="10 12">
        <text>L-threonyl-[protein] + ATP = O-phospho-L-threonyl-[protein] + ADP + H(+)</text>
        <dbReference type="Rhea" id="RHEA:46608"/>
        <dbReference type="Rhea" id="RHEA-COMP:11060"/>
        <dbReference type="Rhea" id="RHEA-COMP:11605"/>
        <dbReference type="ChEBI" id="CHEBI:15378"/>
        <dbReference type="ChEBI" id="CHEBI:30013"/>
        <dbReference type="ChEBI" id="CHEBI:30616"/>
        <dbReference type="ChEBI" id="CHEBI:61977"/>
        <dbReference type="ChEBI" id="CHEBI:456216"/>
        <dbReference type="EC" id="2.7.11.1"/>
    </reaction>
</comment>
<dbReference type="Proteomes" id="UP001497525">
    <property type="component" value="Unassembled WGS sequence"/>
</dbReference>
<feature type="binding site" evidence="14">
    <location>
        <begin position="459"/>
        <end position="467"/>
    </location>
    <ligand>
        <name>ATP</name>
        <dbReference type="ChEBI" id="CHEBI:30616"/>
    </ligand>
</feature>
<dbReference type="Pfam" id="PF00069">
    <property type="entry name" value="Pkinase"/>
    <property type="match status" value="2"/>
</dbReference>
<evidence type="ECO:0000256" key="5">
    <source>
        <dbReference type="ARBA" id="ARBA00022679"/>
    </source>
</evidence>
<dbReference type="EC" id="2.7.11.1" evidence="12"/>
<evidence type="ECO:0000259" key="18">
    <source>
        <dbReference type="PROSITE" id="PS51285"/>
    </source>
</evidence>
<dbReference type="FunFam" id="3.30.200.20:FF:000013">
    <property type="entry name" value="Ribosomal protein S6 kinase"/>
    <property type="match status" value="1"/>
</dbReference>
<dbReference type="SMART" id="SM00220">
    <property type="entry name" value="S_TKc"/>
    <property type="match status" value="2"/>
</dbReference>
<proteinExistence type="inferred from homology"/>
<keyword evidence="5 12" id="KW-0808">Transferase</keyword>
<dbReference type="GO" id="GO:0004674">
    <property type="term" value="F:protein serine/threonine kinase activity"/>
    <property type="evidence" value="ECO:0007669"/>
    <property type="project" value="UniProtKB-KW"/>
</dbReference>
<evidence type="ECO:0000256" key="1">
    <source>
        <dbReference type="ARBA" id="ARBA00001946"/>
    </source>
</evidence>
<evidence type="ECO:0000313" key="19">
    <source>
        <dbReference type="EMBL" id="CAL5136738.1"/>
    </source>
</evidence>
<dbReference type="AlphaFoldDB" id="A0AAV2TP33"/>
<dbReference type="EMBL" id="CAXLJL010000345">
    <property type="protein sequence ID" value="CAL5136738.1"/>
    <property type="molecule type" value="Genomic_DNA"/>
</dbReference>
<dbReference type="Gene3D" id="1.10.510.10">
    <property type="entry name" value="Transferase(Phosphotransferase) domain 1"/>
    <property type="match status" value="2"/>
</dbReference>
<evidence type="ECO:0000256" key="13">
    <source>
        <dbReference type="PIRSR" id="PIRSR000606-50"/>
    </source>
</evidence>
<evidence type="ECO:0000256" key="16">
    <source>
        <dbReference type="SAM" id="MobiDB-lite"/>
    </source>
</evidence>
<feature type="binding site" evidence="14 15">
    <location>
        <position position="61"/>
    </location>
    <ligand>
        <name>ATP</name>
        <dbReference type="ChEBI" id="CHEBI:30616"/>
    </ligand>
</feature>
<keyword evidence="8 12" id="KW-0418">Kinase</keyword>
<name>A0AAV2TP33_CALDB</name>
<sequence>MTKDYSQPITNVEVQELSCFSQKIEPSHFQLLHVLGQGSFGKVFLVRKRVGVDAGTLFAMKVLRKASLKLRDRIRTKMERDILAAIHHPFIVRLEYAFQTEGKLYLILEYLRGGDLFSRLSKEVMLQEDDVRFYLSELILALNHLHQLGIIYRDLKPENILLDTDGHIKLTDFGLSKEAIHSESGGQAYSFCGTIEYMAPEVITRRGHDYSADWWSLGVLMFEMLCGMLPFQGEHRRDTMNQILRAKLRMPQFLSPDAQTLLRALFKRNPTNRLGYGPDALDQFKMQPFFSSIVWERLLDRTYPAPYRPVCSPPTEKATLDSADVSPSVKDSPEAPTSASAAEVFRGFSYIAPTVVEQQWQPADRKPPASTTMTTHIDKSSIPPSPLSTHSSGRIHADELDATHSNRISEASSHVSHTTVFGNGQKTHKHGGPLTAYLSEIGDVKATSFFDDYELKEAIGQGSYSICRRCIHRRTFQVYAVKIIDKRLRDPTEEIVILNQLRTLDNVVSLLSVYDSENYAYLVMEYLGGGELLDRILRKKCLSEYEASAITEVLARAIAEVHKMGIVHRDLKPSNILFSELDQTPQSLRICDFGFAKRFESSAEPLMTPCYTSLYAAPEVLRMRGYTSACDIWSLGVMLCIMLVGRAPYEQRLSDSPSAILKRIEQNDFHLTGSRWDKISSSAKSSVDVLFSSRPGQPSSVPILEPVGASQLAVRRQQSRLKSQEKTVTLHPHPKNPVLSPPLTHTSSSFVLRDPSSFQALSSSTHQLTVALETGEMRAQTAPGSSFMTSATFTLASPVVQKPFYSPGHDSMASRHRVVA</sequence>
<feature type="region of interest" description="Disordered" evidence="16">
    <location>
        <begin position="310"/>
        <end position="338"/>
    </location>
</feature>
<feature type="compositionally biased region" description="Polar residues" evidence="16">
    <location>
        <begin position="409"/>
        <end position="425"/>
    </location>
</feature>
<protein>
    <recommendedName>
        <fullName evidence="12">Ribosomal protein S6 kinase</fullName>
        <ecNumber evidence="12">2.7.11.1</ecNumber>
    </recommendedName>
</protein>
<dbReference type="InterPro" id="IPR017441">
    <property type="entry name" value="Protein_kinase_ATP_BS"/>
</dbReference>
<dbReference type="GO" id="GO:0035556">
    <property type="term" value="P:intracellular signal transduction"/>
    <property type="evidence" value="ECO:0007669"/>
    <property type="project" value="InterPro"/>
</dbReference>
<feature type="binding site" evidence="14">
    <location>
        <begin position="35"/>
        <end position="43"/>
    </location>
    <ligand>
        <name>ATP</name>
        <dbReference type="ChEBI" id="CHEBI:30616"/>
    </ligand>
</feature>
<evidence type="ECO:0000256" key="10">
    <source>
        <dbReference type="ARBA" id="ARBA00047899"/>
    </source>
</evidence>
<feature type="domain" description="AGC-kinase C-terminal" evidence="18">
    <location>
        <begin position="291"/>
        <end position="360"/>
    </location>
</feature>
<evidence type="ECO:0000256" key="8">
    <source>
        <dbReference type="ARBA" id="ARBA00022777"/>
    </source>
</evidence>
<organism evidence="19 20">
    <name type="scientific">Calicophoron daubneyi</name>
    <name type="common">Rumen fluke</name>
    <name type="synonym">Paramphistomum daubneyi</name>
    <dbReference type="NCBI Taxonomy" id="300641"/>
    <lineage>
        <taxon>Eukaryota</taxon>
        <taxon>Metazoa</taxon>
        <taxon>Spiralia</taxon>
        <taxon>Lophotrochozoa</taxon>
        <taxon>Platyhelminthes</taxon>
        <taxon>Trematoda</taxon>
        <taxon>Digenea</taxon>
        <taxon>Plagiorchiida</taxon>
        <taxon>Pronocephalata</taxon>
        <taxon>Paramphistomoidea</taxon>
        <taxon>Paramphistomidae</taxon>
        <taxon>Calicophoron</taxon>
    </lineage>
</organism>
<dbReference type="GO" id="GO:0000287">
    <property type="term" value="F:magnesium ion binding"/>
    <property type="evidence" value="ECO:0007669"/>
    <property type="project" value="InterPro"/>
</dbReference>
<dbReference type="InterPro" id="IPR016239">
    <property type="entry name" value="Ribosomal_S6_kinase_II"/>
</dbReference>
<evidence type="ECO:0000313" key="20">
    <source>
        <dbReference type="Proteomes" id="UP001497525"/>
    </source>
</evidence>
<comment type="catalytic activity">
    <reaction evidence="11 12">
        <text>L-seryl-[protein] + ATP = O-phospho-L-seryl-[protein] + ADP + H(+)</text>
        <dbReference type="Rhea" id="RHEA:17989"/>
        <dbReference type="Rhea" id="RHEA-COMP:9863"/>
        <dbReference type="Rhea" id="RHEA-COMP:11604"/>
        <dbReference type="ChEBI" id="CHEBI:15378"/>
        <dbReference type="ChEBI" id="CHEBI:29999"/>
        <dbReference type="ChEBI" id="CHEBI:30616"/>
        <dbReference type="ChEBI" id="CHEBI:83421"/>
        <dbReference type="ChEBI" id="CHEBI:456216"/>
        <dbReference type="EC" id="2.7.11.1"/>
    </reaction>
</comment>
<keyword evidence="3 12" id="KW-0723">Serine/threonine-protein kinase</keyword>
<dbReference type="InterPro" id="IPR000961">
    <property type="entry name" value="AGC-kinase_C"/>
</dbReference>
<dbReference type="InterPro" id="IPR011009">
    <property type="entry name" value="Kinase-like_dom_sf"/>
</dbReference>
<feature type="domain" description="Protein kinase" evidence="17">
    <location>
        <begin position="29"/>
        <end position="290"/>
    </location>
</feature>
<dbReference type="PROSITE" id="PS00107">
    <property type="entry name" value="PROTEIN_KINASE_ATP"/>
    <property type="match status" value="2"/>
</dbReference>
<dbReference type="PROSITE" id="PS50011">
    <property type="entry name" value="PROTEIN_KINASE_DOM"/>
    <property type="match status" value="2"/>
</dbReference>
<keyword evidence="7 12" id="KW-0547">Nucleotide-binding</keyword>
<evidence type="ECO:0000256" key="3">
    <source>
        <dbReference type="ARBA" id="ARBA00022527"/>
    </source>
</evidence>
<comment type="caution">
    <text evidence="19">The sequence shown here is derived from an EMBL/GenBank/DDBJ whole genome shotgun (WGS) entry which is preliminary data.</text>
</comment>
<evidence type="ECO:0000256" key="12">
    <source>
        <dbReference type="PIRNR" id="PIRNR000606"/>
    </source>
</evidence>
<feature type="region of interest" description="Disordered" evidence="16">
    <location>
        <begin position="409"/>
        <end position="430"/>
    </location>
</feature>
<reference evidence="19" key="1">
    <citation type="submission" date="2024-06" db="EMBL/GenBank/DDBJ databases">
        <authorList>
            <person name="Liu X."/>
            <person name="Lenzi L."/>
            <person name="Haldenby T S."/>
            <person name="Uol C."/>
        </authorList>
    </citation>
    <scope>NUCLEOTIDE SEQUENCE</scope>
</reference>